<reference evidence="2" key="1">
    <citation type="submission" date="2016-10" db="EMBL/GenBank/DDBJ databases">
        <authorList>
            <person name="Varghese N."/>
            <person name="Submissions S."/>
        </authorList>
    </citation>
    <scope>NUCLEOTIDE SEQUENCE [LARGE SCALE GENOMIC DNA]</scope>
    <source>
        <strain evidence="2">DSM 27981</strain>
    </source>
</reference>
<gene>
    <name evidence="1" type="ORF">SAMN04489711_109168</name>
</gene>
<dbReference type="AlphaFoldDB" id="A0A1I2F820"/>
<protein>
    <submittedName>
        <fullName evidence="1">Uncharacterized protein</fullName>
    </submittedName>
</protein>
<evidence type="ECO:0000313" key="2">
    <source>
        <dbReference type="Proteomes" id="UP000199119"/>
    </source>
</evidence>
<keyword evidence="2" id="KW-1185">Reference proteome</keyword>
<accession>A0A1I2F820</accession>
<evidence type="ECO:0000313" key="1">
    <source>
        <dbReference type="EMBL" id="SFF00690.1"/>
    </source>
</evidence>
<proteinExistence type="predicted"/>
<organism evidence="1 2">
    <name type="scientific">Paracidovorax wautersii</name>
    <dbReference type="NCBI Taxonomy" id="1177982"/>
    <lineage>
        <taxon>Bacteria</taxon>
        <taxon>Pseudomonadati</taxon>
        <taxon>Pseudomonadota</taxon>
        <taxon>Betaproteobacteria</taxon>
        <taxon>Burkholderiales</taxon>
        <taxon>Comamonadaceae</taxon>
        <taxon>Paracidovorax</taxon>
    </lineage>
</organism>
<sequence length="136" mass="15442">MILNHENPISVARYYSDKAKAQREFDSRRLSEHEVLLIVQSATDGEASAQDLLKVLYPGRKAFNFAHHHIAEMAFSRIGDKGLLKTFRVQRLPTKKRGPPILESRWCLTDTGQHNLMTRATGSKARDILEQIEAGE</sequence>
<name>A0A1I2F820_9BURK</name>
<dbReference type="EMBL" id="FONX01000009">
    <property type="protein sequence ID" value="SFF00690.1"/>
    <property type="molecule type" value="Genomic_DNA"/>
</dbReference>
<dbReference type="STRING" id="1177982.SAMN04489711_109168"/>
<dbReference type="Proteomes" id="UP000199119">
    <property type="component" value="Unassembled WGS sequence"/>
</dbReference>